<feature type="region of interest" description="Disordered" evidence="1">
    <location>
        <begin position="235"/>
        <end position="265"/>
    </location>
</feature>
<dbReference type="Proteomes" id="UP000296374">
    <property type="component" value="Chromosome"/>
</dbReference>
<dbReference type="RefSeq" id="WP_135313394.1">
    <property type="nucleotide sequence ID" value="NZ_CP038439.1"/>
</dbReference>
<accession>A0A4P7HPC3</accession>
<dbReference type="AlphaFoldDB" id="A0A4P7HPC3"/>
<evidence type="ECO:0000313" key="2">
    <source>
        <dbReference type="EMBL" id="QBX35111.1"/>
    </source>
</evidence>
<protein>
    <submittedName>
        <fullName evidence="2">Uncharacterized protein</fullName>
    </submittedName>
</protein>
<dbReference type="KEGG" id="plia:E4191_10650"/>
<proteinExistence type="predicted"/>
<organism evidence="2 3">
    <name type="scientific">Paracoccus liaowanqingii</name>
    <dbReference type="NCBI Taxonomy" id="2560053"/>
    <lineage>
        <taxon>Bacteria</taxon>
        <taxon>Pseudomonadati</taxon>
        <taxon>Pseudomonadota</taxon>
        <taxon>Alphaproteobacteria</taxon>
        <taxon>Rhodobacterales</taxon>
        <taxon>Paracoccaceae</taxon>
        <taxon>Paracoccus</taxon>
    </lineage>
</organism>
<feature type="region of interest" description="Disordered" evidence="1">
    <location>
        <begin position="135"/>
        <end position="156"/>
    </location>
</feature>
<name>A0A4P7HPC3_9RHOB</name>
<gene>
    <name evidence="2" type="ORF">E4191_10650</name>
</gene>
<evidence type="ECO:0000256" key="1">
    <source>
        <dbReference type="SAM" id="MobiDB-lite"/>
    </source>
</evidence>
<sequence length="292" mass="32289">MSDPWFKFFPTDWRADPALRMCSLAARGLWIEMIALMHDAVPYGHLLISDQPPTDAQLAVLGGAPTDQITNSLGELELAGVFSRTRKGVIYSRRMVRDGQGRAIAMKNGKKGGNPTLRKAIENMPLDNPLVKERVKPQKPEARSQIDDGGGDTREADTLRGRILSAIGVDPISGMAGPNGNLLGTKADMERVRMWQADLGLNSDTIIAVVVETMTRKRDGPPSRLTYFDKAMQREAGRKNEPRLTPIEGNTHDHHRQIPTNRRAAFADDAFAERVSFAARNRSPSRSDFDFG</sequence>
<evidence type="ECO:0000313" key="3">
    <source>
        <dbReference type="Proteomes" id="UP000296374"/>
    </source>
</evidence>
<dbReference type="EMBL" id="CP038439">
    <property type="protein sequence ID" value="QBX35111.1"/>
    <property type="molecule type" value="Genomic_DNA"/>
</dbReference>
<reference evidence="3" key="1">
    <citation type="submission" date="2019-03" db="EMBL/GenBank/DDBJ databases">
        <authorList>
            <person name="Li J."/>
        </authorList>
    </citation>
    <scope>NUCLEOTIDE SEQUENCE [LARGE SCALE GENOMIC DNA]</scope>
    <source>
        <strain evidence="3">2251</strain>
    </source>
</reference>